<protein>
    <recommendedName>
        <fullName evidence="3">Chromosome partitioning protein ParA</fullName>
    </recommendedName>
</protein>
<dbReference type="AlphaFoldDB" id="A0A087MFG3"/>
<comment type="caution">
    <text evidence="1">The sequence shown here is derived from an EMBL/GenBank/DDBJ whole genome shotgun (WGS) entry which is preliminary data.</text>
</comment>
<evidence type="ECO:0000313" key="1">
    <source>
        <dbReference type="EMBL" id="KFL35616.1"/>
    </source>
</evidence>
<dbReference type="EMBL" id="AVCJ01000050">
    <property type="protein sequence ID" value="KFL35616.1"/>
    <property type="molecule type" value="Genomic_DNA"/>
</dbReference>
<keyword evidence="2" id="KW-1185">Reference proteome</keyword>
<dbReference type="OrthoDB" id="9778801at2"/>
<accession>A0A087MFG3</accession>
<gene>
    <name evidence="1" type="ORF">N788_07730</name>
</gene>
<proteinExistence type="predicted"/>
<reference evidence="2" key="1">
    <citation type="submission" date="2013-08" db="EMBL/GenBank/DDBJ databases">
        <title>Genome sequencing of Arenimonas donghaensis.</title>
        <authorList>
            <person name="Chen F."/>
            <person name="Wang G."/>
        </authorList>
    </citation>
    <scope>NUCLEOTIDE SEQUENCE [LARGE SCALE GENOMIC DNA]</scope>
    <source>
        <strain evidence="2">HO3-R19</strain>
    </source>
</reference>
<dbReference type="PANTHER" id="PTHR33973">
    <property type="entry name" value="OS07G0153300 PROTEIN"/>
    <property type="match status" value="1"/>
</dbReference>
<dbReference type="STRING" id="1121014.N788_07730"/>
<evidence type="ECO:0000313" key="2">
    <source>
        <dbReference type="Proteomes" id="UP000029085"/>
    </source>
</evidence>
<dbReference type="RefSeq" id="WP_034225627.1">
    <property type="nucleotide sequence ID" value="NZ_AVCJ01000050.1"/>
</dbReference>
<sequence>MGLNSAIYEGWVRHRRHAPVGHAFRYRMFQLYLDLAELDQVFSGRWLWSVDRPNLAQFRRRDYFGDPSLPLDVAVRDHVQGQRGQRPTGPIRLLTHGRYFGKTMNPVSFYYGYGDDGVTLDWVLAEITNTPWNQRHAYLLDVADAQDHGGVLHWDFDKAFHVSPFMPMQRRYRWILQPPDESLRVHMDVMRDDQREFDATLVLERRPLTGNTLASCLARYPLLTAKVGAAIYWQAARLWLKRTPFHPHPDSLPRSPR</sequence>
<name>A0A087MFG3_9GAMM</name>
<dbReference type="InterPro" id="IPR010775">
    <property type="entry name" value="DUF1365"/>
</dbReference>
<dbReference type="PANTHER" id="PTHR33973:SF4">
    <property type="entry name" value="OS07G0153300 PROTEIN"/>
    <property type="match status" value="1"/>
</dbReference>
<dbReference type="Proteomes" id="UP000029085">
    <property type="component" value="Unassembled WGS sequence"/>
</dbReference>
<organism evidence="1 2">
    <name type="scientific">Arenimonas donghaensis DSM 18148 = HO3-R19</name>
    <dbReference type="NCBI Taxonomy" id="1121014"/>
    <lineage>
        <taxon>Bacteria</taxon>
        <taxon>Pseudomonadati</taxon>
        <taxon>Pseudomonadota</taxon>
        <taxon>Gammaproteobacteria</taxon>
        <taxon>Lysobacterales</taxon>
        <taxon>Lysobacteraceae</taxon>
        <taxon>Arenimonas</taxon>
    </lineage>
</organism>
<dbReference type="PATRIC" id="fig|1121014.3.peg.2448"/>
<evidence type="ECO:0008006" key="3">
    <source>
        <dbReference type="Google" id="ProtNLM"/>
    </source>
</evidence>
<dbReference type="Pfam" id="PF07103">
    <property type="entry name" value="DUF1365"/>
    <property type="match status" value="1"/>
</dbReference>
<reference evidence="1 2" key="2">
    <citation type="journal article" date="2015" name="Stand. Genomic Sci.">
        <title>High quality draft genomic sequence of Arenimonas donghaensis DSM 18148(T).</title>
        <authorList>
            <person name="Chen F."/>
            <person name="Wang H."/>
            <person name="Cao Y."/>
            <person name="Li X."/>
            <person name="Wang G."/>
        </authorList>
    </citation>
    <scope>NUCLEOTIDE SEQUENCE [LARGE SCALE GENOMIC DNA]</scope>
    <source>
        <strain evidence="1 2">HO3-R19</strain>
    </source>
</reference>